<dbReference type="Proteomes" id="UP001596516">
    <property type="component" value="Unassembled WGS sequence"/>
</dbReference>
<protein>
    <submittedName>
        <fullName evidence="2">Uncharacterized protein</fullName>
    </submittedName>
</protein>
<reference evidence="3" key="1">
    <citation type="journal article" date="2019" name="Int. J. Syst. Evol. Microbiol.">
        <title>The Global Catalogue of Microorganisms (GCM) 10K type strain sequencing project: providing services to taxonomists for standard genome sequencing and annotation.</title>
        <authorList>
            <consortium name="The Broad Institute Genomics Platform"/>
            <consortium name="The Broad Institute Genome Sequencing Center for Infectious Disease"/>
            <person name="Wu L."/>
            <person name="Ma J."/>
        </authorList>
    </citation>
    <scope>NUCLEOTIDE SEQUENCE [LARGE SCALE GENOMIC DNA]</scope>
    <source>
        <strain evidence="3">CGMCC 1.12750</strain>
    </source>
</reference>
<dbReference type="RefSeq" id="WP_377398059.1">
    <property type="nucleotide sequence ID" value="NZ_JBHTFQ010000001.1"/>
</dbReference>
<feature type="compositionally biased region" description="Basic and acidic residues" evidence="1">
    <location>
        <begin position="61"/>
        <end position="80"/>
    </location>
</feature>
<keyword evidence="3" id="KW-1185">Reference proteome</keyword>
<evidence type="ECO:0000313" key="2">
    <source>
        <dbReference type="EMBL" id="MFC7702877.1"/>
    </source>
</evidence>
<sequence>MVEYFYTLDMGKTYGPKLQRLAVEAGYDDVEAFAAMIVADAIDAIEACAMEMASSEDDGPENGRAKGSDGRRMLDDGIPF</sequence>
<feature type="region of interest" description="Disordered" evidence="1">
    <location>
        <begin position="52"/>
        <end position="80"/>
    </location>
</feature>
<gene>
    <name evidence="2" type="ORF">ACFQXB_01560</name>
</gene>
<comment type="caution">
    <text evidence="2">The sequence shown here is derived from an EMBL/GenBank/DDBJ whole genome shotgun (WGS) entry which is preliminary data.</text>
</comment>
<evidence type="ECO:0000313" key="3">
    <source>
        <dbReference type="Proteomes" id="UP001596516"/>
    </source>
</evidence>
<dbReference type="EMBL" id="JBHTFQ010000001">
    <property type="protein sequence ID" value="MFC7702877.1"/>
    <property type="molecule type" value="Genomic_DNA"/>
</dbReference>
<accession>A0ABW2UHE0</accession>
<organism evidence="2 3">
    <name type="scientific">Plastorhodobacter daqingensis</name>
    <dbReference type="NCBI Taxonomy" id="1387281"/>
    <lineage>
        <taxon>Bacteria</taxon>
        <taxon>Pseudomonadati</taxon>
        <taxon>Pseudomonadota</taxon>
        <taxon>Alphaproteobacteria</taxon>
        <taxon>Rhodobacterales</taxon>
        <taxon>Paracoccaceae</taxon>
        <taxon>Plastorhodobacter</taxon>
    </lineage>
</organism>
<name>A0ABW2UHE0_9RHOB</name>
<evidence type="ECO:0000256" key="1">
    <source>
        <dbReference type="SAM" id="MobiDB-lite"/>
    </source>
</evidence>
<proteinExistence type="predicted"/>